<reference evidence="2" key="2">
    <citation type="submission" date="2021-03" db="UniProtKB">
        <authorList>
            <consortium name="EnsemblPlants"/>
        </authorList>
    </citation>
    <scope>IDENTIFICATION</scope>
</reference>
<dbReference type="Gramene" id="AUR62008498-RA">
    <property type="protein sequence ID" value="AUR62008498-RA:cds"/>
    <property type="gene ID" value="AUR62008498"/>
</dbReference>
<feature type="coiled-coil region" evidence="1">
    <location>
        <begin position="35"/>
        <end position="69"/>
    </location>
</feature>
<protein>
    <submittedName>
        <fullName evidence="2">Uncharacterized protein</fullName>
    </submittedName>
</protein>
<dbReference type="OMA" id="MMNELIH"/>
<dbReference type="PANTHER" id="PTHR36390:SF1">
    <property type="entry name" value="MYOSIN HEAVY CHAIN-LIKE PROTEIN"/>
    <property type="match status" value="1"/>
</dbReference>
<dbReference type="PANTHER" id="PTHR36390">
    <property type="entry name" value="MYOSIN HEAVY CHAIN-LIKE PROTEIN"/>
    <property type="match status" value="1"/>
</dbReference>
<dbReference type="EnsemblPlants" id="AUR62008498-RA">
    <property type="protein sequence ID" value="AUR62008498-RA:cds"/>
    <property type="gene ID" value="AUR62008498"/>
</dbReference>
<feature type="coiled-coil region" evidence="1">
    <location>
        <begin position="94"/>
        <end position="222"/>
    </location>
</feature>
<dbReference type="AlphaFoldDB" id="A0A803L9F9"/>
<reference evidence="2" key="1">
    <citation type="journal article" date="2017" name="Nature">
        <title>The genome of Chenopodium quinoa.</title>
        <authorList>
            <person name="Jarvis D.E."/>
            <person name="Ho Y.S."/>
            <person name="Lightfoot D.J."/>
            <person name="Schmoeckel S.M."/>
            <person name="Li B."/>
            <person name="Borm T.J.A."/>
            <person name="Ohyanagi H."/>
            <person name="Mineta K."/>
            <person name="Michell C.T."/>
            <person name="Saber N."/>
            <person name="Kharbatia N.M."/>
            <person name="Rupper R.R."/>
            <person name="Sharp A.R."/>
            <person name="Dally N."/>
            <person name="Boughton B.A."/>
            <person name="Woo Y.H."/>
            <person name="Gao G."/>
            <person name="Schijlen E.G.W.M."/>
            <person name="Guo X."/>
            <person name="Momin A.A."/>
            <person name="Negrao S."/>
            <person name="Al-Babili S."/>
            <person name="Gehring C."/>
            <person name="Roessner U."/>
            <person name="Jung C."/>
            <person name="Murphy K."/>
            <person name="Arold S.T."/>
            <person name="Gojobori T."/>
            <person name="van der Linden C.G."/>
            <person name="van Loo E.N."/>
            <person name="Jellen E.N."/>
            <person name="Maughan P.J."/>
            <person name="Tester M."/>
        </authorList>
    </citation>
    <scope>NUCLEOTIDE SEQUENCE [LARGE SCALE GENOMIC DNA]</scope>
    <source>
        <strain evidence="2">cv. PI 614886</strain>
    </source>
</reference>
<sequence length="379" mass="44128">MSTSSRSDTTDDSIFDIEELLQIEARCRERLELHVWKLNEARLDDKRKIQELEKELNNCHQEIDYLQDQLNAKNADVKYLEECVGSVEMKMVDFELLQEEVVTLREELEKSDSECNFYIQELGTKETQLQQSRLHIEKLEESIASAALEYQCEIESLRLEMMSLEQSCFEPEKSEEYCQEIAGLTMSLHEFQIQFEEAQKNIKNLENENKRMKDVLNAREKEARLFCQRVEEHFKGWMDCSKGSNSCGLSNVAAGEVSSCGTILRPLLSKLLKIGTSVKDLKGSDSGEKMSHELHKYKEQVKQVKEELKKEKLKAKEEAEDLAQEMAELRYQMTELLEEERKRRSCIEQASLQRISELEVQLQMEQRKSVGSVQRLCEA</sequence>
<evidence type="ECO:0000313" key="3">
    <source>
        <dbReference type="Proteomes" id="UP000596660"/>
    </source>
</evidence>
<proteinExistence type="predicted"/>
<keyword evidence="1" id="KW-0175">Coiled coil</keyword>
<evidence type="ECO:0000313" key="2">
    <source>
        <dbReference type="EnsemblPlants" id="AUR62008498-RA:cds"/>
    </source>
</evidence>
<dbReference type="Proteomes" id="UP000596660">
    <property type="component" value="Unplaced"/>
</dbReference>
<organism evidence="2 3">
    <name type="scientific">Chenopodium quinoa</name>
    <name type="common">Quinoa</name>
    <dbReference type="NCBI Taxonomy" id="63459"/>
    <lineage>
        <taxon>Eukaryota</taxon>
        <taxon>Viridiplantae</taxon>
        <taxon>Streptophyta</taxon>
        <taxon>Embryophyta</taxon>
        <taxon>Tracheophyta</taxon>
        <taxon>Spermatophyta</taxon>
        <taxon>Magnoliopsida</taxon>
        <taxon>eudicotyledons</taxon>
        <taxon>Gunneridae</taxon>
        <taxon>Pentapetalae</taxon>
        <taxon>Caryophyllales</taxon>
        <taxon>Chenopodiaceae</taxon>
        <taxon>Chenopodioideae</taxon>
        <taxon>Atripliceae</taxon>
        <taxon>Chenopodium</taxon>
    </lineage>
</organism>
<keyword evidence="3" id="KW-1185">Reference proteome</keyword>
<evidence type="ECO:0000256" key="1">
    <source>
        <dbReference type="SAM" id="Coils"/>
    </source>
</evidence>
<accession>A0A803L9F9</accession>
<feature type="coiled-coil region" evidence="1">
    <location>
        <begin position="287"/>
        <end position="339"/>
    </location>
</feature>
<name>A0A803L9F9_CHEQI</name>